<dbReference type="SUPFAM" id="SSF51735">
    <property type="entry name" value="NAD(P)-binding Rossmann-fold domains"/>
    <property type="match status" value="1"/>
</dbReference>
<accession>A0A5S4H9A8</accession>
<dbReference type="RefSeq" id="WP_138634161.1">
    <property type="nucleotide sequence ID" value="NZ_VCKZ01000014.1"/>
</dbReference>
<organism evidence="4 5">
    <name type="scientific">Actinomadura geliboluensis</name>
    <dbReference type="NCBI Taxonomy" id="882440"/>
    <lineage>
        <taxon>Bacteria</taxon>
        <taxon>Bacillati</taxon>
        <taxon>Actinomycetota</taxon>
        <taxon>Actinomycetes</taxon>
        <taxon>Streptosporangiales</taxon>
        <taxon>Thermomonosporaceae</taxon>
        <taxon>Actinomadura</taxon>
    </lineage>
</organism>
<evidence type="ECO:0000256" key="1">
    <source>
        <dbReference type="ARBA" id="ARBA00010928"/>
    </source>
</evidence>
<dbReference type="InterPro" id="IPR050984">
    <property type="entry name" value="Gfo/Idh/MocA_domain"/>
</dbReference>
<dbReference type="EMBL" id="VCKZ01000014">
    <property type="protein sequence ID" value="TMR41737.1"/>
    <property type="molecule type" value="Genomic_DNA"/>
</dbReference>
<dbReference type="AlphaFoldDB" id="A0A5S4H9A8"/>
<comment type="caution">
    <text evidence="4">The sequence shown here is derived from an EMBL/GenBank/DDBJ whole genome shotgun (WGS) entry which is preliminary data.</text>
</comment>
<dbReference type="Proteomes" id="UP000305238">
    <property type="component" value="Unassembled WGS sequence"/>
</dbReference>
<dbReference type="OrthoDB" id="9815825at2"/>
<dbReference type="InterPro" id="IPR036291">
    <property type="entry name" value="NAD(P)-bd_dom_sf"/>
</dbReference>
<evidence type="ECO:0000256" key="2">
    <source>
        <dbReference type="ARBA" id="ARBA00023002"/>
    </source>
</evidence>
<keyword evidence="2" id="KW-0560">Oxidoreductase</keyword>
<name>A0A5S4H9A8_9ACTN</name>
<dbReference type="PANTHER" id="PTHR22604">
    <property type="entry name" value="OXIDOREDUCTASES"/>
    <property type="match status" value="1"/>
</dbReference>
<sequence length="120" mass="12746">MRPPPLRMGLLGCADIAWRNALPAMERVPDVALVACASRDRAKAERFAARFGGDALAGYEELLARPDVDAVYVPLPSGLHHPWGRRALEAGKHVLLEKPAVTSAAEAADLAALAGGRGLW</sequence>
<proteinExistence type="inferred from homology"/>
<evidence type="ECO:0000259" key="3">
    <source>
        <dbReference type="Pfam" id="PF01408"/>
    </source>
</evidence>
<keyword evidence="5" id="KW-1185">Reference proteome</keyword>
<dbReference type="GO" id="GO:0016491">
    <property type="term" value="F:oxidoreductase activity"/>
    <property type="evidence" value="ECO:0007669"/>
    <property type="project" value="UniProtKB-KW"/>
</dbReference>
<feature type="domain" description="Gfo/Idh/MocA-like oxidoreductase N-terminal" evidence="3">
    <location>
        <begin position="6"/>
        <end position="116"/>
    </location>
</feature>
<protein>
    <submittedName>
        <fullName evidence="4">Gfo/Idh/MocA family oxidoreductase</fullName>
    </submittedName>
</protein>
<gene>
    <name evidence="4" type="ORF">ETD96_03920</name>
</gene>
<reference evidence="4 5" key="1">
    <citation type="submission" date="2019-05" db="EMBL/GenBank/DDBJ databases">
        <title>Draft genome sequence of Actinomadura geliboluensis A8036.</title>
        <authorList>
            <person name="Saricaoglu S."/>
            <person name="Isik K."/>
        </authorList>
    </citation>
    <scope>NUCLEOTIDE SEQUENCE [LARGE SCALE GENOMIC DNA]</scope>
    <source>
        <strain evidence="4 5">A8036</strain>
    </source>
</reference>
<evidence type="ECO:0000313" key="4">
    <source>
        <dbReference type="EMBL" id="TMR41737.1"/>
    </source>
</evidence>
<dbReference type="Pfam" id="PF01408">
    <property type="entry name" value="GFO_IDH_MocA"/>
    <property type="match status" value="1"/>
</dbReference>
<comment type="similarity">
    <text evidence="1">Belongs to the Gfo/Idh/MocA family.</text>
</comment>
<feature type="non-terminal residue" evidence="4">
    <location>
        <position position="120"/>
    </location>
</feature>
<evidence type="ECO:0000313" key="5">
    <source>
        <dbReference type="Proteomes" id="UP000305238"/>
    </source>
</evidence>
<dbReference type="Gene3D" id="3.40.50.720">
    <property type="entry name" value="NAD(P)-binding Rossmann-like Domain"/>
    <property type="match status" value="1"/>
</dbReference>
<dbReference type="GO" id="GO:0000166">
    <property type="term" value="F:nucleotide binding"/>
    <property type="evidence" value="ECO:0007669"/>
    <property type="project" value="InterPro"/>
</dbReference>
<dbReference type="PANTHER" id="PTHR22604:SF105">
    <property type="entry name" value="TRANS-1,2-DIHYDROBENZENE-1,2-DIOL DEHYDROGENASE"/>
    <property type="match status" value="1"/>
</dbReference>
<dbReference type="InterPro" id="IPR000683">
    <property type="entry name" value="Gfo/Idh/MocA-like_OxRdtase_N"/>
</dbReference>